<name>A0A285IMA1_9RHOB</name>
<dbReference type="Proteomes" id="UP000231655">
    <property type="component" value="Unassembled WGS sequence"/>
</dbReference>
<evidence type="ECO:0000313" key="3">
    <source>
        <dbReference type="EMBL" id="SNY48236.1"/>
    </source>
</evidence>
<keyword evidence="1" id="KW-0732">Signal</keyword>
<proteinExistence type="predicted"/>
<dbReference type="Gene3D" id="3.30.1950.10">
    <property type="entry name" value="wza like domain"/>
    <property type="match status" value="1"/>
</dbReference>
<sequence length="435" mass="45583">MNPARYRVTAKPEIKAQSYSDQTVTRIRSFLPLQGAATLALALAACSAPPAARNIEPVAEGAAFQAQYRAFEEASRGETVVLRAPAMNAARCLPPAGDLGGVGGKGGAATPVALQGELLSRGDLVQVQLPQDETFTGEYVISRDGTLKLPYLPPIMAQGRSVQQVSREIRAALTDGAFYAAEPQLSLLVMDLAPVRVAVRGAVFEAHALDIGGVPGDAVDSRRQAALGASTEGRNLSVALRSAGGVRPDADLSAVRLTRGGVNYTLDLRGVIEGRAAPDVMLVTGDEIFVPSRGCFQDDLMRPSPISPPGISLYLSNLTQPASNNASSAIGQTVRELPYGARYMQAVVNANCVGGARASSAARSAALFTRNPISGVSAVIERPVEKMRQRADRDDYDPYLLPGDAIACYDSSVTNLTEVGRVLGVLGAVAVLGRD</sequence>
<dbReference type="PANTHER" id="PTHR33619">
    <property type="entry name" value="POLYSACCHARIDE EXPORT PROTEIN GFCE-RELATED"/>
    <property type="match status" value="1"/>
</dbReference>
<dbReference type="Gene3D" id="3.10.560.10">
    <property type="entry name" value="Outer membrane lipoprotein wza domain like"/>
    <property type="match status" value="1"/>
</dbReference>
<dbReference type="GO" id="GO:0015159">
    <property type="term" value="F:polysaccharide transmembrane transporter activity"/>
    <property type="evidence" value="ECO:0007669"/>
    <property type="project" value="InterPro"/>
</dbReference>
<dbReference type="InterPro" id="IPR003715">
    <property type="entry name" value="Poly_export_N"/>
</dbReference>
<reference evidence="3 4" key="1">
    <citation type="submission" date="2017-09" db="EMBL/GenBank/DDBJ databases">
        <authorList>
            <person name="Ehlers B."/>
            <person name="Leendertz F.H."/>
        </authorList>
    </citation>
    <scope>NUCLEOTIDE SEQUENCE [LARGE SCALE GENOMIC DNA]</scope>
    <source>
        <strain evidence="3 4">CGMCC 1.12662</strain>
    </source>
</reference>
<dbReference type="InterPro" id="IPR049712">
    <property type="entry name" value="Poly_export"/>
</dbReference>
<organism evidence="3 4">
    <name type="scientific">Pseudooceanicola antarcticus</name>
    <dbReference type="NCBI Taxonomy" id="1247613"/>
    <lineage>
        <taxon>Bacteria</taxon>
        <taxon>Pseudomonadati</taxon>
        <taxon>Pseudomonadota</taxon>
        <taxon>Alphaproteobacteria</taxon>
        <taxon>Rhodobacterales</taxon>
        <taxon>Paracoccaceae</taxon>
        <taxon>Pseudooceanicola</taxon>
    </lineage>
</organism>
<evidence type="ECO:0000259" key="2">
    <source>
        <dbReference type="Pfam" id="PF02563"/>
    </source>
</evidence>
<feature type="domain" description="Polysaccharide export protein N-terminal" evidence="2">
    <location>
        <begin position="118"/>
        <end position="188"/>
    </location>
</feature>
<protein>
    <submittedName>
        <fullName evidence="3">Polysaccharide biosynthesis/export protein</fullName>
    </submittedName>
</protein>
<dbReference type="EMBL" id="OBEA01000002">
    <property type="protein sequence ID" value="SNY48236.1"/>
    <property type="molecule type" value="Genomic_DNA"/>
</dbReference>
<evidence type="ECO:0000313" key="4">
    <source>
        <dbReference type="Proteomes" id="UP000231655"/>
    </source>
</evidence>
<gene>
    <name evidence="3" type="ORF">SAMN06297129_1369</name>
</gene>
<dbReference type="AlphaFoldDB" id="A0A285IMA1"/>
<evidence type="ECO:0000256" key="1">
    <source>
        <dbReference type="ARBA" id="ARBA00022729"/>
    </source>
</evidence>
<accession>A0A285IMA1</accession>
<dbReference type="Pfam" id="PF02563">
    <property type="entry name" value="Poly_export"/>
    <property type="match status" value="1"/>
</dbReference>
<dbReference type="PANTHER" id="PTHR33619:SF3">
    <property type="entry name" value="POLYSACCHARIDE EXPORT PROTEIN GFCE-RELATED"/>
    <property type="match status" value="1"/>
</dbReference>